<accession>G5IBT1</accession>
<dbReference type="RefSeq" id="WP_006779100.1">
    <property type="nucleotide sequence ID" value="NZ_CP040506.1"/>
</dbReference>
<dbReference type="PATRIC" id="fig|742737.3.peg.1119"/>
<evidence type="ECO:0000256" key="1">
    <source>
        <dbReference type="SAM" id="MobiDB-lite"/>
    </source>
</evidence>
<evidence type="ECO:0008006" key="5">
    <source>
        <dbReference type="Google" id="ProtNLM"/>
    </source>
</evidence>
<feature type="compositionally biased region" description="Gly residues" evidence="1">
    <location>
        <begin position="149"/>
        <end position="160"/>
    </location>
</feature>
<organism evidence="3 4">
    <name type="scientific">Hungatella hathewayi WAL-18680</name>
    <dbReference type="NCBI Taxonomy" id="742737"/>
    <lineage>
        <taxon>Bacteria</taxon>
        <taxon>Bacillati</taxon>
        <taxon>Bacillota</taxon>
        <taxon>Clostridia</taxon>
        <taxon>Lachnospirales</taxon>
        <taxon>Lachnospiraceae</taxon>
        <taxon>Hungatella</taxon>
    </lineage>
</organism>
<name>G5IBT1_9FIRM</name>
<dbReference type="HOGENOM" id="CLU_104128_0_0_9"/>
<protein>
    <recommendedName>
        <fullName evidence="5">Stage III sporulation protein AF</fullName>
    </recommendedName>
</protein>
<dbReference type="Pfam" id="PF09581">
    <property type="entry name" value="Spore_III_AF"/>
    <property type="match status" value="1"/>
</dbReference>
<gene>
    <name evidence="3" type="ORF">HMPREF9473_01114</name>
</gene>
<evidence type="ECO:0000313" key="3">
    <source>
        <dbReference type="EMBL" id="EHI61049.1"/>
    </source>
</evidence>
<comment type="caution">
    <text evidence="3">The sequence shown here is derived from an EMBL/GenBank/DDBJ whole genome shotgun (WGS) entry which is preliminary data.</text>
</comment>
<dbReference type="OrthoDB" id="1779586at2"/>
<sequence>MSALYSWVGNIVFYLIFITVVVNLLPNKKYEKYLKLFSGMVFILLVLKPLTGGLRLEDKIAYYFETISLQNESEDLRKELTGMEQQRLSQMITQYERAVANDVEAMAVDMECYPVYTDVTIDGTQDSPSFGSVTHIRMTVTREPPGEADSGGMGGSGAGSEPGAAAPREPVRPVEQVKPVEIGEKTETAAEVPVPDETLNRLRRKVEGYYGLQTMDVEIQLEER</sequence>
<dbReference type="InterPro" id="IPR014245">
    <property type="entry name" value="Spore_III_AF"/>
</dbReference>
<dbReference type="AlphaFoldDB" id="G5IBT1"/>
<feature type="transmembrane region" description="Helical" evidence="2">
    <location>
        <begin position="33"/>
        <end position="50"/>
    </location>
</feature>
<dbReference type="EMBL" id="ADLN01000009">
    <property type="protein sequence ID" value="EHI61049.1"/>
    <property type="molecule type" value="Genomic_DNA"/>
</dbReference>
<keyword evidence="2" id="KW-0812">Transmembrane</keyword>
<keyword evidence="2" id="KW-0472">Membrane</keyword>
<evidence type="ECO:0000313" key="4">
    <source>
        <dbReference type="Proteomes" id="UP000005384"/>
    </source>
</evidence>
<keyword evidence="4" id="KW-1185">Reference proteome</keyword>
<keyword evidence="2" id="KW-1133">Transmembrane helix</keyword>
<proteinExistence type="predicted"/>
<evidence type="ECO:0000256" key="2">
    <source>
        <dbReference type="SAM" id="Phobius"/>
    </source>
</evidence>
<feature type="region of interest" description="Disordered" evidence="1">
    <location>
        <begin position="142"/>
        <end position="194"/>
    </location>
</feature>
<dbReference type="Proteomes" id="UP000005384">
    <property type="component" value="Unassembled WGS sequence"/>
</dbReference>
<reference evidence="3 4" key="1">
    <citation type="submission" date="2011-08" db="EMBL/GenBank/DDBJ databases">
        <title>The Genome Sequence of Clostridium hathewayi WAL-18680.</title>
        <authorList>
            <consortium name="The Broad Institute Genome Sequencing Platform"/>
            <person name="Earl A."/>
            <person name="Ward D."/>
            <person name="Feldgarden M."/>
            <person name="Gevers D."/>
            <person name="Finegold S.M."/>
            <person name="Summanen P.H."/>
            <person name="Molitoris D.R."/>
            <person name="Song M."/>
            <person name="Daigneault M."/>
            <person name="Allen-Vercoe E."/>
            <person name="Young S.K."/>
            <person name="Zeng Q."/>
            <person name="Gargeya S."/>
            <person name="Fitzgerald M."/>
            <person name="Haas B."/>
            <person name="Abouelleil A."/>
            <person name="Alvarado L."/>
            <person name="Arachchi H.M."/>
            <person name="Berlin A."/>
            <person name="Brown A."/>
            <person name="Chapman S.B."/>
            <person name="Chen Z."/>
            <person name="Dunbar C."/>
            <person name="Freedman E."/>
            <person name="Gearin G."/>
            <person name="Gellesch M."/>
            <person name="Goldberg J."/>
            <person name="Griggs A."/>
            <person name="Gujja S."/>
            <person name="Heiman D."/>
            <person name="Howarth C."/>
            <person name="Larson L."/>
            <person name="Lui A."/>
            <person name="MacDonald P.J.P."/>
            <person name="Montmayeur A."/>
            <person name="Murphy C."/>
            <person name="Neiman D."/>
            <person name="Pearson M."/>
            <person name="Priest M."/>
            <person name="Roberts A."/>
            <person name="Saif S."/>
            <person name="Shea T."/>
            <person name="Shenoy N."/>
            <person name="Sisk P."/>
            <person name="Stolte C."/>
            <person name="Sykes S."/>
            <person name="Wortman J."/>
            <person name="Nusbaum C."/>
            <person name="Birren B."/>
        </authorList>
    </citation>
    <scope>NUCLEOTIDE SEQUENCE [LARGE SCALE GENOMIC DNA]</scope>
    <source>
        <strain evidence="3 4">WAL-18680</strain>
    </source>
</reference>
<feature type="transmembrane region" description="Helical" evidence="2">
    <location>
        <begin position="6"/>
        <end position="26"/>
    </location>
</feature>